<name>A0A3B1KK23_ASTMX</name>
<dbReference type="PROSITE" id="PS50041">
    <property type="entry name" value="C_TYPE_LECTIN_2"/>
    <property type="match status" value="1"/>
</dbReference>
<feature type="domain" description="C-type lectin" evidence="2">
    <location>
        <begin position="41"/>
        <end position="150"/>
    </location>
</feature>
<proteinExistence type="predicted"/>
<dbReference type="SUPFAM" id="SSF56436">
    <property type="entry name" value="C-type lectin-like"/>
    <property type="match status" value="1"/>
</dbReference>
<dbReference type="InterPro" id="IPR050111">
    <property type="entry name" value="C-type_lectin/snaclec_domain"/>
</dbReference>
<dbReference type="Gene3D" id="3.10.100.10">
    <property type="entry name" value="Mannose-Binding Protein A, subunit A"/>
    <property type="match status" value="1"/>
</dbReference>
<dbReference type="InParanoid" id="A0A3B1KK23"/>
<keyword evidence="4" id="KW-1185">Reference proteome</keyword>
<dbReference type="InterPro" id="IPR016187">
    <property type="entry name" value="CTDL_fold"/>
</dbReference>
<dbReference type="InterPro" id="IPR016186">
    <property type="entry name" value="C-type_lectin-like/link_sf"/>
</dbReference>
<dbReference type="Ensembl" id="ENSAMXT00000038171.1">
    <property type="protein sequence ID" value="ENSAMXP00000054360.1"/>
    <property type="gene ID" value="ENSAMXG00000041573.1"/>
</dbReference>
<organism evidence="3 4">
    <name type="scientific">Astyanax mexicanus</name>
    <name type="common">Blind cave fish</name>
    <name type="synonym">Astyanax fasciatus mexicanus</name>
    <dbReference type="NCBI Taxonomy" id="7994"/>
    <lineage>
        <taxon>Eukaryota</taxon>
        <taxon>Metazoa</taxon>
        <taxon>Chordata</taxon>
        <taxon>Craniata</taxon>
        <taxon>Vertebrata</taxon>
        <taxon>Euteleostomi</taxon>
        <taxon>Actinopterygii</taxon>
        <taxon>Neopterygii</taxon>
        <taxon>Teleostei</taxon>
        <taxon>Ostariophysi</taxon>
        <taxon>Characiformes</taxon>
        <taxon>Characoidei</taxon>
        <taxon>Acestrorhamphidae</taxon>
        <taxon>Acestrorhamphinae</taxon>
        <taxon>Astyanax</taxon>
    </lineage>
</organism>
<evidence type="ECO:0000313" key="4">
    <source>
        <dbReference type="Proteomes" id="UP000018467"/>
    </source>
</evidence>
<dbReference type="GeneTree" id="ENSGT01120000277939"/>
<keyword evidence="1" id="KW-1015">Disulfide bond</keyword>
<dbReference type="SMART" id="SM00034">
    <property type="entry name" value="CLECT"/>
    <property type="match status" value="1"/>
</dbReference>
<sequence>SCLFILVTENTGAPLTKYNLDRRQQSDVHPVSSCKSGWTSFGSRCYFFSSDQLNWHQARDYCRSQNSFLLTVESDEELVRKSYFKLTQICKCTNMHNLSRRALLIYWVPGQPDDWKDHGLGEEGEDCGHLKPGGKLNDVHCSTRMRYICSTSTNH</sequence>
<accession>A0A3B1KK23</accession>
<dbReference type="AlphaFoldDB" id="A0A3B1KK23"/>
<reference evidence="4" key="2">
    <citation type="journal article" date="2014" name="Nat. Commun.">
        <title>The cavefish genome reveals candidate genes for eye loss.</title>
        <authorList>
            <person name="McGaugh S.E."/>
            <person name="Gross J.B."/>
            <person name="Aken B."/>
            <person name="Blin M."/>
            <person name="Borowsky R."/>
            <person name="Chalopin D."/>
            <person name="Hinaux H."/>
            <person name="Jeffery W.R."/>
            <person name="Keene A."/>
            <person name="Ma L."/>
            <person name="Minx P."/>
            <person name="Murphy D."/>
            <person name="O'Quin K.E."/>
            <person name="Retaux S."/>
            <person name="Rohner N."/>
            <person name="Searle S.M."/>
            <person name="Stahl B.A."/>
            <person name="Tabin C."/>
            <person name="Volff J.N."/>
            <person name="Yoshizawa M."/>
            <person name="Warren W.C."/>
        </authorList>
    </citation>
    <scope>NUCLEOTIDE SEQUENCE [LARGE SCALE GENOMIC DNA]</scope>
    <source>
        <strain evidence="4">female</strain>
    </source>
</reference>
<dbReference type="PROSITE" id="PS00615">
    <property type="entry name" value="C_TYPE_LECTIN_1"/>
    <property type="match status" value="1"/>
</dbReference>
<evidence type="ECO:0000313" key="3">
    <source>
        <dbReference type="Ensembl" id="ENSAMXP00000054360.1"/>
    </source>
</evidence>
<protein>
    <recommendedName>
        <fullName evidence="2">C-type lectin domain-containing protein</fullName>
    </recommendedName>
</protein>
<dbReference type="Bgee" id="ENSAMXG00000041573">
    <property type="expression patterns" value="Expressed in muscle tissue and 12 other cell types or tissues"/>
</dbReference>
<dbReference type="InterPro" id="IPR018378">
    <property type="entry name" value="C-type_lectin_CS"/>
</dbReference>
<evidence type="ECO:0000259" key="2">
    <source>
        <dbReference type="PROSITE" id="PS50041"/>
    </source>
</evidence>
<dbReference type="Pfam" id="PF00059">
    <property type="entry name" value="Lectin_C"/>
    <property type="match status" value="1"/>
</dbReference>
<dbReference type="Proteomes" id="UP000018467">
    <property type="component" value="Unassembled WGS sequence"/>
</dbReference>
<reference evidence="3" key="4">
    <citation type="submission" date="2025-09" db="UniProtKB">
        <authorList>
            <consortium name="Ensembl"/>
        </authorList>
    </citation>
    <scope>IDENTIFICATION</scope>
</reference>
<evidence type="ECO:0000256" key="1">
    <source>
        <dbReference type="ARBA" id="ARBA00023157"/>
    </source>
</evidence>
<dbReference type="PANTHER" id="PTHR22803">
    <property type="entry name" value="MANNOSE, PHOSPHOLIPASE, LECTIN RECEPTOR RELATED"/>
    <property type="match status" value="1"/>
</dbReference>
<reference evidence="3" key="3">
    <citation type="submission" date="2025-08" db="UniProtKB">
        <authorList>
            <consortium name="Ensembl"/>
        </authorList>
    </citation>
    <scope>IDENTIFICATION</scope>
</reference>
<reference evidence="4" key="1">
    <citation type="submission" date="2013-03" db="EMBL/GenBank/DDBJ databases">
        <authorList>
            <person name="Jeffery W."/>
            <person name="Warren W."/>
            <person name="Wilson R.K."/>
        </authorList>
    </citation>
    <scope>NUCLEOTIDE SEQUENCE</scope>
    <source>
        <strain evidence="4">female</strain>
    </source>
</reference>
<dbReference type="InterPro" id="IPR001304">
    <property type="entry name" value="C-type_lectin-like"/>
</dbReference>